<feature type="compositionally biased region" description="Basic residues" evidence="5">
    <location>
        <begin position="502"/>
        <end position="518"/>
    </location>
</feature>
<evidence type="ECO:0000256" key="3">
    <source>
        <dbReference type="ARBA" id="ARBA00022771"/>
    </source>
</evidence>
<dbReference type="InterPro" id="IPR013087">
    <property type="entry name" value="Znf_C2H2_type"/>
</dbReference>
<evidence type="ECO:0000256" key="1">
    <source>
        <dbReference type="ARBA" id="ARBA00022723"/>
    </source>
</evidence>
<keyword evidence="8" id="KW-1185">Reference proteome</keyword>
<keyword evidence="3" id="KW-0863">Zinc-finger</keyword>
<name>A0AAV0X3P6_9HEMI</name>
<dbReference type="PROSITE" id="PS00028">
    <property type="entry name" value="ZINC_FINGER_C2H2_1"/>
    <property type="match status" value="1"/>
</dbReference>
<evidence type="ECO:0000259" key="6">
    <source>
        <dbReference type="PROSITE" id="PS00028"/>
    </source>
</evidence>
<dbReference type="GO" id="GO:0005634">
    <property type="term" value="C:nucleus"/>
    <property type="evidence" value="ECO:0007669"/>
    <property type="project" value="TreeGrafter"/>
</dbReference>
<feature type="region of interest" description="Disordered" evidence="5">
    <location>
        <begin position="502"/>
        <end position="523"/>
    </location>
</feature>
<protein>
    <recommendedName>
        <fullName evidence="6">C2H2-type domain-containing protein</fullName>
    </recommendedName>
</protein>
<keyword evidence="1" id="KW-0479">Metal-binding</keyword>
<dbReference type="PANTHER" id="PTHR24403">
    <property type="entry name" value="ZINC FINGER PROTEIN"/>
    <property type="match status" value="1"/>
</dbReference>
<evidence type="ECO:0000313" key="7">
    <source>
        <dbReference type="EMBL" id="CAI6362688.1"/>
    </source>
</evidence>
<evidence type="ECO:0000256" key="2">
    <source>
        <dbReference type="ARBA" id="ARBA00022737"/>
    </source>
</evidence>
<accession>A0AAV0X3P6</accession>
<comment type="caution">
    <text evidence="7">The sequence shown here is derived from an EMBL/GenBank/DDBJ whole genome shotgun (WGS) entry which is preliminary data.</text>
</comment>
<keyword evidence="2" id="KW-0677">Repeat</keyword>
<reference evidence="7 8" key="1">
    <citation type="submission" date="2023-01" db="EMBL/GenBank/DDBJ databases">
        <authorList>
            <person name="Whitehead M."/>
        </authorList>
    </citation>
    <scope>NUCLEOTIDE SEQUENCE [LARGE SCALE GENOMIC DNA]</scope>
</reference>
<sequence>MTLEILAKEKVWLNKSYYSDAERVYFEKQTEFLKYETSGKYKNDQVKSRNNTNCEDCSMCNIITQIDLHNDIGELLDKVEQWDKIDSKMNSNQFKQINKFECLVCFFKTFKFSDWKCHIMSLPHMADCHKIKNLYSYVCCAKMCKLLLYGPKELLIKHNMDKHLYNGDVFSISTLMAEVMKRYLADNLKPLYFCSHCKKFAETPIHTDVKLLNNAIKIPIEYYCRFCRVNFLSSHEMIDYHLLSLEHTTLKCFDELCSEAKINSKQIKISEESNQNNENNFSEDVLNGLTNNSVKLPNIILTRFQNISQYRALCKLCGASLIWNSKTIVSHLLECKYTIEFTKLNNTTVKTFDCDVCNHSTNSMNEHRLHIISHSHLSNCYDTNNYYSYFCNECNRYMYSFRFKILKHIELCHKNMKTIGFPIFSIFMANVFKEFSKNANRVEYIHYYSTDKPIKCSTTESFKCRKCKIKFETFSDYNWHLVTSEHIILSFVIPKAVKINNKKKKRKRNKDKKEKRKNVNTTNHTKHAVIQTIEPSIIQNVPISQKYDEIKSKSDYTQNAQLNKSPINLDVDGRTVLDNIQTVQKSLLNNNILEQLNDDVQKGNNKSNENRKLMTPNHIKQWQQYTNYFKHKMILLKKLRQYEDLVMTTLSYYCDVCDFIAVEKYDWDKHNQTEHPLDSNRTITYCSTCFMFVIGGEHNRTIEHSTLLNFLQSLKPAEALIEKTSLVKFVESCSSDKNCINPEPKEKIELNNTDCFKESNSKENDIKNSDCFLMKEPSTSREDPIMENTILLLDKTENQHEHKKDKTNGSNAAKLIPSETPSSNNLVNTLMTIPHQSNVVVEKMTKNINSVNFSTDDLVFNQVENDSEFIEIVESQNKVISNVNETILPTKTNKTQIFEVKQLCELDGDQLYGEYVIERLKNIKSTTIKQHVKLEIDYIFYTKMKQLSQENTEP</sequence>
<gene>
    <name evidence="7" type="ORF">MEUPH1_LOCUS17737</name>
</gene>
<feature type="domain" description="C2H2-type" evidence="6">
    <location>
        <begin position="464"/>
        <end position="486"/>
    </location>
</feature>
<dbReference type="EMBL" id="CARXXK010000003">
    <property type="protein sequence ID" value="CAI6362688.1"/>
    <property type="molecule type" value="Genomic_DNA"/>
</dbReference>
<evidence type="ECO:0000256" key="4">
    <source>
        <dbReference type="ARBA" id="ARBA00022833"/>
    </source>
</evidence>
<dbReference type="PANTHER" id="PTHR24403:SF67">
    <property type="entry name" value="FI01116P-RELATED"/>
    <property type="match status" value="1"/>
</dbReference>
<dbReference type="GO" id="GO:0008270">
    <property type="term" value="F:zinc ion binding"/>
    <property type="evidence" value="ECO:0007669"/>
    <property type="project" value="UniProtKB-KW"/>
</dbReference>
<evidence type="ECO:0000256" key="5">
    <source>
        <dbReference type="SAM" id="MobiDB-lite"/>
    </source>
</evidence>
<dbReference type="AlphaFoldDB" id="A0AAV0X3P6"/>
<proteinExistence type="predicted"/>
<feature type="region of interest" description="Disordered" evidence="5">
    <location>
        <begin position="798"/>
        <end position="821"/>
    </location>
</feature>
<feature type="compositionally biased region" description="Basic and acidic residues" evidence="5">
    <location>
        <begin position="798"/>
        <end position="807"/>
    </location>
</feature>
<keyword evidence="4" id="KW-0862">Zinc</keyword>
<dbReference type="Proteomes" id="UP001160148">
    <property type="component" value="Unassembled WGS sequence"/>
</dbReference>
<dbReference type="GO" id="GO:0010468">
    <property type="term" value="P:regulation of gene expression"/>
    <property type="evidence" value="ECO:0007669"/>
    <property type="project" value="TreeGrafter"/>
</dbReference>
<organism evidence="7 8">
    <name type="scientific">Macrosiphum euphorbiae</name>
    <name type="common">potato aphid</name>
    <dbReference type="NCBI Taxonomy" id="13131"/>
    <lineage>
        <taxon>Eukaryota</taxon>
        <taxon>Metazoa</taxon>
        <taxon>Ecdysozoa</taxon>
        <taxon>Arthropoda</taxon>
        <taxon>Hexapoda</taxon>
        <taxon>Insecta</taxon>
        <taxon>Pterygota</taxon>
        <taxon>Neoptera</taxon>
        <taxon>Paraneoptera</taxon>
        <taxon>Hemiptera</taxon>
        <taxon>Sternorrhyncha</taxon>
        <taxon>Aphidomorpha</taxon>
        <taxon>Aphidoidea</taxon>
        <taxon>Aphididae</taxon>
        <taxon>Macrosiphini</taxon>
        <taxon>Macrosiphum</taxon>
    </lineage>
</organism>
<dbReference type="SMART" id="SM00355">
    <property type="entry name" value="ZnF_C2H2"/>
    <property type="match status" value="5"/>
</dbReference>
<dbReference type="InterPro" id="IPR050688">
    <property type="entry name" value="Zinc_finger/UBP_domain"/>
</dbReference>
<evidence type="ECO:0000313" key="8">
    <source>
        <dbReference type="Proteomes" id="UP001160148"/>
    </source>
</evidence>